<keyword evidence="4 9" id="KW-0547">Nucleotide-binding</keyword>
<dbReference type="PANTHER" id="PTHR11956:SF5">
    <property type="entry name" value="ARGININE--TRNA LIGASE, CYTOPLASMIC"/>
    <property type="match status" value="1"/>
</dbReference>
<dbReference type="Proteomes" id="UP001501251">
    <property type="component" value="Unassembled WGS sequence"/>
</dbReference>
<comment type="catalytic activity">
    <reaction evidence="8 9">
        <text>tRNA(Arg) + L-arginine + ATP = L-arginyl-tRNA(Arg) + AMP + diphosphate</text>
        <dbReference type="Rhea" id="RHEA:20301"/>
        <dbReference type="Rhea" id="RHEA-COMP:9658"/>
        <dbReference type="Rhea" id="RHEA-COMP:9673"/>
        <dbReference type="ChEBI" id="CHEBI:30616"/>
        <dbReference type="ChEBI" id="CHEBI:32682"/>
        <dbReference type="ChEBI" id="CHEBI:33019"/>
        <dbReference type="ChEBI" id="CHEBI:78442"/>
        <dbReference type="ChEBI" id="CHEBI:78513"/>
        <dbReference type="ChEBI" id="CHEBI:456215"/>
        <dbReference type="EC" id="6.1.1.19"/>
    </reaction>
</comment>
<comment type="subcellular location">
    <subcellularLocation>
        <location evidence="9">Cytoplasm</location>
    </subcellularLocation>
</comment>
<reference evidence="14" key="1">
    <citation type="journal article" date="2019" name="Int. J. Syst. Evol. Microbiol.">
        <title>The Global Catalogue of Microorganisms (GCM) 10K type strain sequencing project: providing services to taxonomists for standard genome sequencing and annotation.</title>
        <authorList>
            <consortium name="The Broad Institute Genomics Platform"/>
            <consortium name="The Broad Institute Genome Sequencing Center for Infectious Disease"/>
            <person name="Wu L."/>
            <person name="Ma J."/>
        </authorList>
    </citation>
    <scope>NUCLEOTIDE SEQUENCE [LARGE SCALE GENOMIC DNA]</scope>
    <source>
        <strain evidence="14">JCM 17388</strain>
    </source>
</reference>
<dbReference type="InterPro" id="IPR009080">
    <property type="entry name" value="tRNAsynth_Ia_anticodon-bd"/>
</dbReference>
<dbReference type="CDD" id="cd00671">
    <property type="entry name" value="ArgRS_core"/>
    <property type="match status" value="1"/>
</dbReference>
<dbReference type="Pfam" id="PF03485">
    <property type="entry name" value="Arg_tRNA_synt_N"/>
    <property type="match status" value="1"/>
</dbReference>
<sequence length="584" mass="63918">MTDPQLALTERVQQALAAAFGAEYSDADPLIRPSQFADYQANVAMSLSKRLRRTPREVAQEIAEHLTGRAGDAQDDPFPGTVEVSGPGFLNLTLSDEWIRARASEILADPRSGVGLSSPPQTVAIDYSAPNAAKEMHVGHLRTTIVGDALARVHEHLGNKVIRQNHLGDWGTPFGMLIEHLLDIGEEAAVAQLEAGEGNAYYQAARAKFDTDPEFNRRARTRVVTLQAEEPETMRLWRIFMDATVRYFNKVYTQLGVTLTDDDIAGESMYNHVLAQVCDELQERGIAVLSDGALCVFPPGYTGREGQPLPLMIRKSDGGYGYGTTDMATIRYRVQDLKVDRILYVIGATQSLHMSMVFDSARMAGWLPDHIRAEHVQIGSVLGSDGKMFKTRSGKSIKLVELLDEAETRAAEVLRDSDYTDAERTEIAHAVGMGAVKYADLSVSHDSEYVFDFDRMLALTGNTGPYLQYAQARIRSIFRKGGVIPAEANGPLVLGHPAERALALQLLGFGAVVEEMAENSAPHKLASYLFDTASAFTTFFENCPVLKDDVDAATRTSRLALCALTLKVLETGLGLLGVPVPERM</sequence>
<evidence type="ECO:0000256" key="3">
    <source>
        <dbReference type="ARBA" id="ARBA00022598"/>
    </source>
</evidence>
<evidence type="ECO:0000256" key="5">
    <source>
        <dbReference type="ARBA" id="ARBA00022840"/>
    </source>
</evidence>
<dbReference type="SUPFAM" id="SSF52374">
    <property type="entry name" value="Nucleotidylyl transferase"/>
    <property type="match status" value="1"/>
</dbReference>
<evidence type="ECO:0000256" key="2">
    <source>
        <dbReference type="ARBA" id="ARBA00022490"/>
    </source>
</evidence>
<dbReference type="EC" id="6.1.1.19" evidence="9"/>
<evidence type="ECO:0000256" key="6">
    <source>
        <dbReference type="ARBA" id="ARBA00022917"/>
    </source>
</evidence>
<protein>
    <recommendedName>
        <fullName evidence="9">Arginine--tRNA ligase</fullName>
        <ecNumber evidence="9">6.1.1.19</ecNumber>
    </recommendedName>
    <alternativeName>
        <fullName evidence="9">Arginyl-tRNA synthetase</fullName>
        <shortName evidence="9">ArgRS</shortName>
    </alternativeName>
</protein>
<dbReference type="InterPro" id="IPR036695">
    <property type="entry name" value="Arg-tRNA-synth_N_sf"/>
</dbReference>
<evidence type="ECO:0000259" key="11">
    <source>
        <dbReference type="SMART" id="SM00836"/>
    </source>
</evidence>
<keyword evidence="6 9" id="KW-0648">Protein biosynthesis</keyword>
<dbReference type="InterPro" id="IPR005148">
    <property type="entry name" value="Arg-tRNA-synth_N"/>
</dbReference>
<dbReference type="InterPro" id="IPR001412">
    <property type="entry name" value="aa-tRNA-synth_I_CS"/>
</dbReference>
<dbReference type="SMART" id="SM00836">
    <property type="entry name" value="DALR_1"/>
    <property type="match status" value="1"/>
</dbReference>
<keyword evidence="7 9" id="KW-0030">Aminoacyl-tRNA synthetase</keyword>
<dbReference type="PROSITE" id="PS00178">
    <property type="entry name" value="AA_TRNA_LIGASE_I"/>
    <property type="match status" value="1"/>
</dbReference>
<organism evidence="13 14">
    <name type="scientific">Streptosporangium oxazolinicum</name>
    <dbReference type="NCBI Taxonomy" id="909287"/>
    <lineage>
        <taxon>Bacteria</taxon>
        <taxon>Bacillati</taxon>
        <taxon>Actinomycetota</taxon>
        <taxon>Actinomycetes</taxon>
        <taxon>Streptosporangiales</taxon>
        <taxon>Streptosporangiaceae</taxon>
        <taxon>Streptosporangium</taxon>
    </lineage>
</organism>
<dbReference type="Gene3D" id="3.40.50.620">
    <property type="entry name" value="HUPs"/>
    <property type="match status" value="1"/>
</dbReference>
<dbReference type="InterPro" id="IPR001278">
    <property type="entry name" value="Arg-tRNA-ligase"/>
</dbReference>
<dbReference type="Pfam" id="PF00750">
    <property type="entry name" value="tRNA-synt_1d"/>
    <property type="match status" value="1"/>
</dbReference>
<name>A0ABP8BEM6_9ACTN</name>
<feature type="domain" description="DALR anticodon binding" evidence="11">
    <location>
        <begin position="467"/>
        <end position="584"/>
    </location>
</feature>
<dbReference type="PANTHER" id="PTHR11956">
    <property type="entry name" value="ARGINYL-TRNA SYNTHETASE"/>
    <property type="match status" value="1"/>
</dbReference>
<gene>
    <name evidence="9 13" type="primary">argS</name>
    <name evidence="13" type="ORF">GCM10022252_63500</name>
</gene>
<dbReference type="SUPFAM" id="SSF55190">
    <property type="entry name" value="Arginyl-tRNA synthetase (ArgRS), N-terminal 'additional' domain"/>
    <property type="match status" value="1"/>
</dbReference>
<proteinExistence type="inferred from homology"/>
<keyword evidence="3 9" id="KW-0436">Ligase</keyword>
<evidence type="ECO:0000313" key="13">
    <source>
        <dbReference type="EMBL" id="GAA4204443.1"/>
    </source>
</evidence>
<keyword evidence="14" id="KW-1185">Reference proteome</keyword>
<dbReference type="Gene3D" id="3.30.1360.70">
    <property type="entry name" value="Arginyl tRNA synthetase N-terminal domain"/>
    <property type="match status" value="1"/>
</dbReference>
<accession>A0ABP8BEM6</accession>
<dbReference type="CDD" id="cd07956">
    <property type="entry name" value="Anticodon_Ia_Arg"/>
    <property type="match status" value="1"/>
</dbReference>
<evidence type="ECO:0000256" key="4">
    <source>
        <dbReference type="ARBA" id="ARBA00022741"/>
    </source>
</evidence>
<dbReference type="Pfam" id="PF05746">
    <property type="entry name" value="DALR_1"/>
    <property type="match status" value="1"/>
</dbReference>
<evidence type="ECO:0000256" key="10">
    <source>
        <dbReference type="RuleBase" id="RU363038"/>
    </source>
</evidence>
<evidence type="ECO:0000256" key="1">
    <source>
        <dbReference type="ARBA" id="ARBA00005594"/>
    </source>
</evidence>
<dbReference type="InterPro" id="IPR035684">
    <property type="entry name" value="ArgRS_core"/>
</dbReference>
<keyword evidence="5 9" id="KW-0067">ATP-binding</keyword>
<dbReference type="InterPro" id="IPR008909">
    <property type="entry name" value="DALR_anticod-bd"/>
</dbReference>
<dbReference type="PRINTS" id="PR01038">
    <property type="entry name" value="TRNASYNTHARG"/>
</dbReference>
<comment type="caution">
    <text evidence="9">Lacks conserved residue(s) required for the propagation of feature annotation.</text>
</comment>
<dbReference type="NCBIfam" id="TIGR00456">
    <property type="entry name" value="argS"/>
    <property type="match status" value="1"/>
</dbReference>
<evidence type="ECO:0000256" key="9">
    <source>
        <dbReference type="HAMAP-Rule" id="MF_00123"/>
    </source>
</evidence>
<dbReference type="HAMAP" id="MF_00123">
    <property type="entry name" value="Arg_tRNA_synth"/>
    <property type="match status" value="1"/>
</dbReference>
<feature type="domain" description="Arginyl tRNA synthetase N-terminal" evidence="12">
    <location>
        <begin position="6"/>
        <end position="94"/>
    </location>
</feature>
<dbReference type="SUPFAM" id="SSF47323">
    <property type="entry name" value="Anticodon-binding domain of a subclass of class I aminoacyl-tRNA synthetases"/>
    <property type="match status" value="1"/>
</dbReference>
<comment type="caution">
    <text evidence="13">The sequence shown here is derived from an EMBL/GenBank/DDBJ whole genome shotgun (WGS) entry which is preliminary data.</text>
</comment>
<keyword evidence="2 9" id="KW-0963">Cytoplasm</keyword>
<dbReference type="InterPro" id="IPR014729">
    <property type="entry name" value="Rossmann-like_a/b/a_fold"/>
</dbReference>
<dbReference type="Gene3D" id="1.10.730.10">
    <property type="entry name" value="Isoleucyl-tRNA Synthetase, Domain 1"/>
    <property type="match status" value="1"/>
</dbReference>
<dbReference type="SMART" id="SM01016">
    <property type="entry name" value="Arg_tRNA_synt_N"/>
    <property type="match status" value="1"/>
</dbReference>
<evidence type="ECO:0000256" key="7">
    <source>
        <dbReference type="ARBA" id="ARBA00023146"/>
    </source>
</evidence>
<comment type="similarity">
    <text evidence="1 9 10">Belongs to the class-I aminoacyl-tRNA synthetase family.</text>
</comment>
<evidence type="ECO:0000313" key="14">
    <source>
        <dbReference type="Proteomes" id="UP001501251"/>
    </source>
</evidence>
<comment type="subunit">
    <text evidence="9">Monomer.</text>
</comment>
<dbReference type="GO" id="GO:0016874">
    <property type="term" value="F:ligase activity"/>
    <property type="evidence" value="ECO:0007669"/>
    <property type="project" value="UniProtKB-KW"/>
</dbReference>
<dbReference type="RefSeq" id="WP_344921844.1">
    <property type="nucleotide sequence ID" value="NZ_BAABAQ010000014.1"/>
</dbReference>
<dbReference type="EMBL" id="BAABAQ010000014">
    <property type="protein sequence ID" value="GAA4204443.1"/>
    <property type="molecule type" value="Genomic_DNA"/>
</dbReference>
<evidence type="ECO:0000256" key="8">
    <source>
        <dbReference type="ARBA" id="ARBA00049339"/>
    </source>
</evidence>
<evidence type="ECO:0000259" key="12">
    <source>
        <dbReference type="SMART" id="SM01016"/>
    </source>
</evidence>